<dbReference type="InterPro" id="IPR024607">
    <property type="entry name" value="Sulfatase_CS"/>
</dbReference>
<evidence type="ECO:0000313" key="8">
    <source>
        <dbReference type="Proteomes" id="UP000664859"/>
    </source>
</evidence>
<proteinExistence type="inferred from homology"/>
<dbReference type="Proteomes" id="UP000664859">
    <property type="component" value="Unassembled WGS sequence"/>
</dbReference>
<keyword evidence="2" id="KW-0479">Metal-binding</keyword>
<dbReference type="PANTHER" id="PTHR10342">
    <property type="entry name" value="ARYLSULFATASE"/>
    <property type="match status" value="1"/>
</dbReference>
<keyword evidence="4" id="KW-0106">Calcium</keyword>
<sequence length="544" mass="59649">MAKGGSEDQGAPAAALNPPNIIFILADDLGWNDVGWAGDDFRGVTPYLDSLRHASVELTSYYTQQLCTPARAALLTGRYPFKTGMQAAALASKAGMQAAALASTDEWGIPLQYSLMPQYLAQAGYTSHLVGKWHVGHASAQLLPTSRGFATSYGYLTAMEHYATHLTMDSGTLDFNQGWADGLAPQEDDDSSTGQSFSCVADKDGLHSARIASHWNSSSSVPQTPLFLYMAYQNPHWPTEPDAFVDFSPIEGILSTITDSSRQDAAKLVYTLDREVERLVTGLTDAGVMDNYVLVFASDNGPCQAHGLSTYPLRGAKNYTFEGGSHVRAFVQSSLLPSTSANTSYDGLFHVTDWLPTFMEMAWPGWSQTRDALELDGVSQWEALMSAAASGDAPRTELVYNLQESTSVTDNTTTLFGAIRQGNWKYIWNEDCQLWNDLSDRYDAKLWNDFSDRYDAKVYTSQCKLQGGECTAATEATSWLFNLAQDPYEIHDLSSTHPKLIKHFQARLRVHQKALQTPLGETVTASGTDPKPTWNSLGCIGPWL</sequence>
<dbReference type="GO" id="GO:0008484">
    <property type="term" value="F:sulfuric ester hydrolase activity"/>
    <property type="evidence" value="ECO:0007669"/>
    <property type="project" value="InterPro"/>
</dbReference>
<dbReference type="OrthoDB" id="408574at2759"/>
<protein>
    <submittedName>
        <fullName evidence="7">Alkaline-phosphatase-like protein</fullName>
    </submittedName>
</protein>
<dbReference type="Gene3D" id="3.30.1120.10">
    <property type="match status" value="1"/>
</dbReference>
<dbReference type="EMBL" id="JAFCMP010000094">
    <property type="protein sequence ID" value="KAG5187121.1"/>
    <property type="molecule type" value="Genomic_DNA"/>
</dbReference>
<dbReference type="InterPro" id="IPR017850">
    <property type="entry name" value="Alkaline_phosphatase_core_sf"/>
</dbReference>
<keyword evidence="8" id="KW-1185">Reference proteome</keyword>
<evidence type="ECO:0000256" key="2">
    <source>
        <dbReference type="ARBA" id="ARBA00022723"/>
    </source>
</evidence>
<dbReference type="PROSITE" id="PS00149">
    <property type="entry name" value="SULFATASE_2"/>
    <property type="match status" value="1"/>
</dbReference>
<dbReference type="AlphaFoldDB" id="A0A836CKW5"/>
<feature type="domain" description="Sulfatase N-terminal" evidence="6">
    <location>
        <begin position="19"/>
        <end position="362"/>
    </location>
</feature>
<reference evidence="7" key="1">
    <citation type="submission" date="2021-02" db="EMBL/GenBank/DDBJ databases">
        <title>First Annotated Genome of the Yellow-green Alga Tribonema minus.</title>
        <authorList>
            <person name="Mahan K.M."/>
        </authorList>
    </citation>
    <scope>NUCLEOTIDE SEQUENCE</scope>
    <source>
        <strain evidence="7">UTEX B ZZ1240</strain>
    </source>
</reference>
<keyword evidence="5" id="KW-0325">Glycoprotein</keyword>
<evidence type="ECO:0000259" key="6">
    <source>
        <dbReference type="Pfam" id="PF00884"/>
    </source>
</evidence>
<evidence type="ECO:0000256" key="3">
    <source>
        <dbReference type="ARBA" id="ARBA00022801"/>
    </source>
</evidence>
<accession>A0A836CKW5</accession>
<dbReference type="Gene3D" id="3.40.720.10">
    <property type="entry name" value="Alkaline Phosphatase, subunit A"/>
    <property type="match status" value="1"/>
</dbReference>
<comment type="caution">
    <text evidence="7">The sequence shown here is derived from an EMBL/GenBank/DDBJ whole genome shotgun (WGS) entry which is preliminary data.</text>
</comment>
<dbReference type="PANTHER" id="PTHR10342:SF274">
    <property type="entry name" value="ARYLSULFATASE B"/>
    <property type="match status" value="1"/>
</dbReference>
<evidence type="ECO:0000256" key="1">
    <source>
        <dbReference type="ARBA" id="ARBA00008779"/>
    </source>
</evidence>
<keyword evidence="3" id="KW-0378">Hydrolase</keyword>
<gene>
    <name evidence="7" type="ORF">JKP88DRAFT_288277</name>
</gene>
<organism evidence="7 8">
    <name type="scientific">Tribonema minus</name>
    <dbReference type="NCBI Taxonomy" id="303371"/>
    <lineage>
        <taxon>Eukaryota</taxon>
        <taxon>Sar</taxon>
        <taxon>Stramenopiles</taxon>
        <taxon>Ochrophyta</taxon>
        <taxon>PX clade</taxon>
        <taxon>Xanthophyceae</taxon>
        <taxon>Tribonematales</taxon>
        <taxon>Tribonemataceae</taxon>
        <taxon>Tribonema</taxon>
    </lineage>
</organism>
<name>A0A836CKW5_9STRA</name>
<comment type="similarity">
    <text evidence="1">Belongs to the sulfatase family.</text>
</comment>
<dbReference type="SUPFAM" id="SSF53649">
    <property type="entry name" value="Alkaline phosphatase-like"/>
    <property type="match status" value="1"/>
</dbReference>
<dbReference type="GO" id="GO:0046872">
    <property type="term" value="F:metal ion binding"/>
    <property type="evidence" value="ECO:0007669"/>
    <property type="project" value="UniProtKB-KW"/>
</dbReference>
<evidence type="ECO:0000313" key="7">
    <source>
        <dbReference type="EMBL" id="KAG5187121.1"/>
    </source>
</evidence>
<dbReference type="InterPro" id="IPR047115">
    <property type="entry name" value="ARSB"/>
</dbReference>
<evidence type="ECO:0000256" key="4">
    <source>
        <dbReference type="ARBA" id="ARBA00022837"/>
    </source>
</evidence>
<dbReference type="Pfam" id="PF00884">
    <property type="entry name" value="Sulfatase"/>
    <property type="match status" value="1"/>
</dbReference>
<dbReference type="CDD" id="cd16029">
    <property type="entry name" value="4-S"/>
    <property type="match status" value="1"/>
</dbReference>
<dbReference type="InterPro" id="IPR000917">
    <property type="entry name" value="Sulfatase_N"/>
</dbReference>
<evidence type="ECO:0000256" key="5">
    <source>
        <dbReference type="ARBA" id="ARBA00023180"/>
    </source>
</evidence>